<proteinExistence type="predicted"/>
<comment type="caution">
    <text evidence="2">The sequence shown here is derived from an EMBL/GenBank/DDBJ whole genome shotgun (WGS) entry which is preliminary data.</text>
</comment>
<evidence type="ECO:0000313" key="2">
    <source>
        <dbReference type="EMBL" id="GAA2158515.1"/>
    </source>
</evidence>
<dbReference type="Proteomes" id="UP001422759">
    <property type="component" value="Unassembled WGS sequence"/>
</dbReference>
<reference evidence="3" key="1">
    <citation type="journal article" date="2019" name="Int. J. Syst. Evol. Microbiol.">
        <title>The Global Catalogue of Microorganisms (GCM) 10K type strain sequencing project: providing services to taxonomists for standard genome sequencing and annotation.</title>
        <authorList>
            <consortium name="The Broad Institute Genomics Platform"/>
            <consortium name="The Broad Institute Genome Sequencing Center for Infectious Disease"/>
            <person name="Wu L."/>
            <person name="Ma J."/>
        </authorList>
    </citation>
    <scope>NUCLEOTIDE SEQUENCE [LARGE SCALE GENOMIC DNA]</scope>
    <source>
        <strain evidence="3">JCM 14560</strain>
    </source>
</reference>
<name>A0ABP5M5T7_9ACTN</name>
<accession>A0ABP5M5T7</accession>
<dbReference type="EMBL" id="BAAANT010000068">
    <property type="protein sequence ID" value="GAA2158515.1"/>
    <property type="molecule type" value="Genomic_DNA"/>
</dbReference>
<organism evidence="2 3">
    <name type="scientific">Kitasatospora kazusensis</name>
    <dbReference type="NCBI Taxonomy" id="407974"/>
    <lineage>
        <taxon>Bacteria</taxon>
        <taxon>Bacillati</taxon>
        <taxon>Actinomycetota</taxon>
        <taxon>Actinomycetes</taxon>
        <taxon>Kitasatosporales</taxon>
        <taxon>Streptomycetaceae</taxon>
        <taxon>Kitasatospora</taxon>
    </lineage>
</organism>
<keyword evidence="3" id="KW-1185">Reference proteome</keyword>
<feature type="region of interest" description="Disordered" evidence="1">
    <location>
        <begin position="181"/>
        <end position="204"/>
    </location>
</feature>
<protein>
    <submittedName>
        <fullName evidence="2">Uncharacterized protein</fullName>
    </submittedName>
</protein>
<feature type="region of interest" description="Disordered" evidence="1">
    <location>
        <begin position="76"/>
        <end position="108"/>
    </location>
</feature>
<gene>
    <name evidence="2" type="ORF">GCM10009760_61610</name>
</gene>
<evidence type="ECO:0000256" key="1">
    <source>
        <dbReference type="SAM" id="MobiDB-lite"/>
    </source>
</evidence>
<sequence>MMPAWRGMLGPLGCLVGGGAGMASVVGLLEERELAARERVEKLREVADRVLAELAEAETAWHEWLIARQRFGEVLSGPRPGQAGEADPGAGESSGSEPATNAPAEVPLPRAARSGSIVPVWRPALSMDALAPHYRSILATLTEQASGGKPVMSCQEITAVLGLEPVPASVDGVRSKMKRLADRGWADEPTPGRFTLATGPAGGS</sequence>
<evidence type="ECO:0000313" key="3">
    <source>
        <dbReference type="Proteomes" id="UP001422759"/>
    </source>
</evidence>